<dbReference type="SMART" id="SM00382">
    <property type="entry name" value="AAA"/>
    <property type="match status" value="1"/>
</dbReference>
<accession>A0A2M9WH10</accession>
<dbReference type="SUPFAM" id="SSF52540">
    <property type="entry name" value="P-loop containing nucleoside triphosphate hydrolases"/>
    <property type="match status" value="1"/>
</dbReference>
<keyword evidence="2" id="KW-0547">Nucleotide-binding</keyword>
<keyword evidence="2" id="KW-0067">ATP-binding</keyword>
<dbReference type="GO" id="GO:0016887">
    <property type="term" value="F:ATP hydrolysis activity"/>
    <property type="evidence" value="ECO:0007669"/>
    <property type="project" value="InterPro"/>
</dbReference>
<evidence type="ECO:0000313" key="3">
    <source>
        <dbReference type="Proteomes" id="UP000232062"/>
    </source>
</evidence>
<dbReference type="InterPro" id="IPR003959">
    <property type="entry name" value="ATPase_AAA_core"/>
</dbReference>
<dbReference type="GO" id="GO:0005524">
    <property type="term" value="F:ATP binding"/>
    <property type="evidence" value="ECO:0007669"/>
    <property type="project" value="UniProtKB-KW"/>
</dbReference>
<gene>
    <name evidence="2" type="ORF">PRCB_08965</name>
</gene>
<reference evidence="2 3" key="1">
    <citation type="submission" date="2017-11" db="EMBL/GenBank/DDBJ databases">
        <title>The genome sequence of Pantoea rodasii DSM 26611.</title>
        <authorList>
            <person name="Gao J."/>
            <person name="Mao X."/>
            <person name="Sun J."/>
        </authorList>
    </citation>
    <scope>NUCLEOTIDE SEQUENCE [LARGE SCALE GENOMIC DNA]</scope>
    <source>
        <strain evidence="2 3">DSM 26611</strain>
    </source>
</reference>
<dbReference type="STRING" id="1076549.HA45_15335"/>
<proteinExistence type="predicted"/>
<keyword evidence="3" id="KW-1185">Reference proteome</keyword>
<dbReference type="Pfam" id="PF00004">
    <property type="entry name" value="AAA"/>
    <property type="match status" value="1"/>
</dbReference>
<dbReference type="InterPro" id="IPR003593">
    <property type="entry name" value="AAA+_ATPase"/>
</dbReference>
<organism evidence="2 3">
    <name type="scientific">Pantoea rodasii</name>
    <dbReference type="NCBI Taxonomy" id="1076549"/>
    <lineage>
        <taxon>Bacteria</taxon>
        <taxon>Pseudomonadati</taxon>
        <taxon>Pseudomonadota</taxon>
        <taxon>Gammaproteobacteria</taxon>
        <taxon>Enterobacterales</taxon>
        <taxon>Erwiniaceae</taxon>
        <taxon>Pantoea</taxon>
    </lineage>
</organism>
<name>A0A2M9WH10_9GAMM</name>
<evidence type="ECO:0000259" key="1">
    <source>
        <dbReference type="SMART" id="SM00382"/>
    </source>
</evidence>
<dbReference type="Gene3D" id="3.40.50.300">
    <property type="entry name" value="P-loop containing nucleotide triphosphate hydrolases"/>
    <property type="match status" value="1"/>
</dbReference>
<feature type="domain" description="AAA+ ATPase" evidence="1">
    <location>
        <begin position="277"/>
        <end position="416"/>
    </location>
</feature>
<evidence type="ECO:0000313" key="2">
    <source>
        <dbReference type="EMBL" id="PJZ06824.1"/>
    </source>
</evidence>
<protein>
    <submittedName>
        <fullName evidence="2">ATP-binding protein</fullName>
    </submittedName>
</protein>
<dbReference type="EMBL" id="PIQI01000011">
    <property type="protein sequence ID" value="PJZ06824.1"/>
    <property type="molecule type" value="Genomic_DNA"/>
</dbReference>
<comment type="caution">
    <text evidence="2">The sequence shown here is derived from an EMBL/GenBank/DDBJ whole genome shotgun (WGS) entry which is preliminary data.</text>
</comment>
<dbReference type="InterPro" id="IPR027417">
    <property type="entry name" value="P-loop_NTPase"/>
</dbReference>
<dbReference type="RefSeq" id="WP_100701334.1">
    <property type="nucleotide sequence ID" value="NZ_MLFP01000012.1"/>
</dbReference>
<sequence length="1524" mass="173679">MSVAGIRSNLGDGYQTLVAFEWALMVLSNPDFLWIEVDSINYSVDDVVVGKTDDHLIACQCKKNHPDFKAWTLTDLGAELDKAFLLLSSNPQANVRFYSRSNFGELAKLKEHRTSQSDAKRYEQSLGIAQHRVNETLSNQLVKIAPELSTFEFLSRTNFITTSDLDQMEQQLRERLQFIVSNPDAAFNALWVSLDKLGARMEDFGPSTSAQHRLTKNDLRTIVQQAGSFLVPPMELAAIRRSFSGTSSIGRAWRRHIAGQRIVNPVIDKLLIAVDARKRAILLTGLPGSGKTCVMLELQEILEERAITDSGIQPLFIQSREFADVTTPEERQAQGLSLQWVEEAARLAENTHVVIIIDSLDVLSIAREHRVLQYFLAQVDRLLLIPNLTVVTACRDFDRHYDRRIAERHWDCEFQCPRLEWDTEVAPLLAKLSVTSKDIDGVTRELISNPRELALFVELAMRGGSFNAVTSQALAQRYLDAVVLADSELGDGAVRAVEAIASEMLQSRSLVIPHQRFNAAHNIRRKLCSLNVLQETQDGKLTFGHQTLLDVLVISHAIRNGVTLNAFINDLPPVPFVRPSIRSFISQLAQGDRREFRKQLRTVLVGKAAFHIRRLVAESFAEYDPQDEDWSFIRDLRENYRDVFQAIYARGGSIEWHRFWIKFLVPFIKINHDTDGLEIHVHRIAHWCNEDTPGVVSFWLDVLELDWFDGNKIADHLSLHLSRIQLENMGIVTPLLKRLFTLPQSEHFALGRVIAGCVEAGVAEDALLWRFVTDDVSDEDVQDYRFNNKLRCQSHEFGHRNDNFFRQRMVHSCELLDLAIGSVENWSRIRATNRDNPRSGYRHGFLGETSYDATHSKRDLGHIDASFILFDAIEAAISHHATVHSGWWQKNRERLCFNSEGSLLYFGILACTASSKTNIDLIGRILCDRDMLKFEIPYEIGELIRSAFHLLAAEVQDAVMTSIMTLRSRGALGESDPWELKGLAEFIVPVPCHLRNDELQTLLDNYERTHGTLIRQPYIYSRGGWIAPPFSYEVFLSLSNKGVLHVLHHYDGHTQRDWDDFHIGGESAVGNQLQSASSRQPSRFVSLLSDFWQDIPPTFRENIMNGVTTYLAQRYGNLRTNETWTPLEEPDATVLATQVIEELERHPAQWRNTRTSAKALEACAHVIQDLNTAERLIFLAVSFSGFDRYDPFENDLRDLINSGINMVKGNVAEALMILTDNFLEEDQKLPDLLVPALHRFALTEHPSIRALMLRRLPFVQSKSFHLGWDLFHNAMKDSHRLWNIAERCLYYAYHSHFDVVKPLLLRLYREGNDEDHVTWGRISALCVMTGYISFDVFITDLNELNSREAWQGAANVWANMDNFHQHRQKCLRGLDAGLNQVGIHAIEVARQLGKLFNSKKGVVFIPIELVVRCFAVFENETPDDRNRHHLFSFNEWLNAISQHDAVYALSVAEIYLTYSSSKGQYMFDHNGNLTQLMTRLFAEAEESEESDCGSMLQRVVTLQDVLLSMGVEGVSDWLKAAERP</sequence>
<dbReference type="OrthoDB" id="8889741at2"/>
<dbReference type="Proteomes" id="UP000232062">
    <property type="component" value="Unassembled WGS sequence"/>
</dbReference>